<sequence length="340" mass="39203">MPPSPLRLRCHRGSYTLKDDRPDPRQCSPEPIVIDKYRYQIAQGSRTKLRKAELEILIDTFIEALATVHTPDKIRDLCQTESALLEEGYAKITLASGYIPKYRAAIEEAIAHKRILLTPKNSHAYVHHQRVTGIQETRDEHWALTYFKYSPEEYEQLDKRQAQVNRKRLLNLKTVPLDRYLAKIHELLHSQDKFAARHMAIAIAAVTGRRMGEVVARGKFTLTEHPYLLHFTGQQKHECDGYNIVTLIPAEELLERIKCFRTMPDIKALMKLKGDSLKAELNKFDVQLNRECNKLLNRTEIVPPLEGKSTVTIHNLRSLWGAIATYFFCPSRNMRSCSTT</sequence>
<dbReference type="AlphaFoldDB" id="A0ABD4T2P7"/>
<dbReference type="EMBL" id="JTHE03000046">
    <property type="protein sequence ID" value="MCM1982880.1"/>
    <property type="molecule type" value="Genomic_DNA"/>
</dbReference>
<reference evidence="2 3" key="1">
    <citation type="journal article" date="2015" name="Genome Announc.">
        <title>Draft Genome Sequence of Filamentous Marine Cyanobacterium Lyngbya confervoides Strain BDU141951.</title>
        <authorList>
            <person name="Chandrababunaidu M.M."/>
            <person name="Sen D."/>
            <person name="Tripathy S."/>
        </authorList>
    </citation>
    <scope>NUCLEOTIDE SEQUENCE [LARGE SCALE GENOMIC DNA]</scope>
    <source>
        <strain evidence="2 3">BDU141951</strain>
    </source>
</reference>
<keyword evidence="2" id="KW-0614">Plasmid</keyword>
<keyword evidence="3" id="KW-1185">Reference proteome</keyword>
<evidence type="ECO:0000313" key="2">
    <source>
        <dbReference type="EMBL" id="MCM1982880.1"/>
    </source>
</evidence>
<geneLocation type="plasmid" evidence="2">
    <name>unnamed15</name>
</geneLocation>
<organism evidence="2 3">
    <name type="scientific">Lyngbya confervoides BDU141951</name>
    <dbReference type="NCBI Taxonomy" id="1574623"/>
    <lineage>
        <taxon>Bacteria</taxon>
        <taxon>Bacillati</taxon>
        <taxon>Cyanobacteriota</taxon>
        <taxon>Cyanophyceae</taxon>
        <taxon>Oscillatoriophycideae</taxon>
        <taxon>Oscillatoriales</taxon>
        <taxon>Microcoleaceae</taxon>
        <taxon>Lyngbya</taxon>
    </lineage>
</organism>
<feature type="domain" description="Telomere resolvase ResT/TelK catalytic" evidence="1">
    <location>
        <begin position="171"/>
        <end position="332"/>
    </location>
</feature>
<protein>
    <submittedName>
        <fullName evidence="2">Telomere resolvase</fullName>
    </submittedName>
</protein>
<dbReference type="InterPro" id="IPR032047">
    <property type="entry name" value="ResT/TelK_cat"/>
</dbReference>
<comment type="caution">
    <text evidence="2">The sequence shown here is derived from an EMBL/GenBank/DDBJ whole genome shotgun (WGS) entry which is preliminary data.</text>
</comment>
<dbReference type="InterPro" id="IPR038280">
    <property type="entry name" value="ResT/TelK_cat_sf"/>
</dbReference>
<evidence type="ECO:0000259" key="1">
    <source>
        <dbReference type="Pfam" id="PF16684"/>
    </source>
</evidence>
<gene>
    <name evidence="2" type="ORF">QQ91_0008600</name>
</gene>
<name>A0ABD4T2P7_9CYAN</name>
<dbReference type="Pfam" id="PF16684">
    <property type="entry name" value="ResT-TelK_cat"/>
    <property type="match status" value="1"/>
</dbReference>
<dbReference type="Gene3D" id="6.10.140.1780">
    <property type="match status" value="1"/>
</dbReference>
<dbReference type="Proteomes" id="UP000031561">
    <property type="component" value="Unassembled WGS sequence"/>
</dbReference>
<dbReference type="Gene3D" id="1.10.443.30">
    <property type="entry name" value="Telomere resolvase"/>
    <property type="match status" value="1"/>
</dbReference>
<dbReference type="RefSeq" id="WP_166283999.1">
    <property type="nucleotide sequence ID" value="NZ_JTHE03000046.1"/>
</dbReference>
<accession>A0ABD4T2P7</accession>
<evidence type="ECO:0000313" key="3">
    <source>
        <dbReference type="Proteomes" id="UP000031561"/>
    </source>
</evidence>
<proteinExistence type="predicted"/>